<name>A0A087UMV8_STEMI</name>
<evidence type="ECO:0000313" key="3">
    <source>
        <dbReference type="Proteomes" id="UP000054359"/>
    </source>
</evidence>
<feature type="non-terminal residue" evidence="2">
    <location>
        <position position="65"/>
    </location>
</feature>
<reference evidence="2 3" key="1">
    <citation type="submission" date="2013-11" db="EMBL/GenBank/DDBJ databases">
        <title>Genome sequencing of Stegodyphus mimosarum.</title>
        <authorList>
            <person name="Bechsgaard J."/>
        </authorList>
    </citation>
    <scope>NUCLEOTIDE SEQUENCE [LARGE SCALE GENOMIC DNA]</scope>
</reference>
<dbReference type="STRING" id="407821.A0A087UMV8"/>
<proteinExistence type="predicted"/>
<organism evidence="2 3">
    <name type="scientific">Stegodyphus mimosarum</name>
    <name type="common">African social velvet spider</name>
    <dbReference type="NCBI Taxonomy" id="407821"/>
    <lineage>
        <taxon>Eukaryota</taxon>
        <taxon>Metazoa</taxon>
        <taxon>Ecdysozoa</taxon>
        <taxon>Arthropoda</taxon>
        <taxon>Chelicerata</taxon>
        <taxon>Arachnida</taxon>
        <taxon>Araneae</taxon>
        <taxon>Araneomorphae</taxon>
        <taxon>Entelegynae</taxon>
        <taxon>Eresoidea</taxon>
        <taxon>Eresidae</taxon>
        <taxon>Stegodyphus</taxon>
    </lineage>
</organism>
<dbReference type="Gene3D" id="2.30.42.40">
    <property type="match status" value="1"/>
</dbReference>
<dbReference type="Proteomes" id="UP000054359">
    <property type="component" value="Unassembled WGS sequence"/>
</dbReference>
<evidence type="ECO:0000313" key="2">
    <source>
        <dbReference type="EMBL" id="KFM78697.1"/>
    </source>
</evidence>
<dbReference type="AlphaFoldDB" id="A0A087UMV8"/>
<feature type="signal peptide" evidence="1">
    <location>
        <begin position="1"/>
        <end position="17"/>
    </location>
</feature>
<dbReference type="EMBL" id="KK120629">
    <property type="protein sequence ID" value="KFM78697.1"/>
    <property type="molecule type" value="Genomic_DNA"/>
</dbReference>
<feature type="chain" id="PRO_5001830677" evidence="1">
    <location>
        <begin position="18"/>
        <end position="65"/>
    </location>
</feature>
<keyword evidence="3" id="KW-1185">Reference proteome</keyword>
<protein>
    <submittedName>
        <fullName evidence="2">Trafficking protein particle complex subunit 4</fullName>
    </submittedName>
</protein>
<keyword evidence="1" id="KW-0732">Signal</keyword>
<evidence type="ECO:0000256" key="1">
    <source>
        <dbReference type="SAM" id="SignalP"/>
    </source>
</evidence>
<accession>A0A087UMV8</accession>
<gene>
    <name evidence="2" type="ORF">X975_16633</name>
</gene>
<sequence>MLLIFFSVGHIVLAINGIPVSGCKLSDGRDVFDILKNEQNYPINIKFGRPRLGTNEKIVLASTFH</sequence>
<dbReference type="OrthoDB" id="246406at2759"/>